<dbReference type="InterPro" id="IPR001254">
    <property type="entry name" value="Trypsin_dom"/>
</dbReference>
<dbReference type="InterPro" id="IPR009003">
    <property type="entry name" value="Peptidase_S1_PA"/>
</dbReference>
<sequence length="231" mass="26588">MVDKLENRIGILSYEGDGKGRQKGSGCIFYYKNKWIVATAAHCVYNINDDVFYKDFKFTIPSSKITYTLGDVFLHKYWSELYAPEYDIAFFTIDCDDNCLKFDKSYLTPYFNIPINESFIIAGFPGKIIFANKLYIKKNNIGIADRLYFSNLIGIKTCKKEGMSGGPLLCQSKNRFNIVGTVSLSFVSEKGVLWCAPWNEDFKLILDYLVKEQEERPSFIETHSWRTYDGG</sequence>
<proteinExistence type="predicted"/>
<dbReference type="SUPFAM" id="SSF50494">
    <property type="entry name" value="Trypsin-like serine proteases"/>
    <property type="match status" value="1"/>
</dbReference>
<organism evidence="3 4">
    <name type="scientific">Streptococcus sanguinis</name>
    <dbReference type="NCBI Taxonomy" id="1305"/>
    <lineage>
        <taxon>Bacteria</taxon>
        <taxon>Bacillati</taxon>
        <taxon>Bacillota</taxon>
        <taxon>Bacilli</taxon>
        <taxon>Lactobacillales</taxon>
        <taxon>Streptococcaceae</taxon>
        <taxon>Streptococcus</taxon>
    </lineage>
</organism>
<dbReference type="GO" id="GO:0004252">
    <property type="term" value="F:serine-type endopeptidase activity"/>
    <property type="evidence" value="ECO:0007669"/>
    <property type="project" value="InterPro"/>
</dbReference>
<keyword evidence="1" id="KW-0645">Protease</keyword>
<evidence type="ECO:0000313" key="3">
    <source>
        <dbReference type="EMBL" id="RSI27702.1"/>
    </source>
</evidence>
<evidence type="ECO:0000259" key="2">
    <source>
        <dbReference type="Pfam" id="PF00089"/>
    </source>
</evidence>
<dbReference type="Proteomes" id="UP000273966">
    <property type="component" value="Unassembled WGS sequence"/>
</dbReference>
<dbReference type="AlphaFoldDB" id="A0AB74DHY1"/>
<dbReference type="Gene3D" id="2.40.10.10">
    <property type="entry name" value="Trypsin-like serine proteases"/>
    <property type="match status" value="2"/>
</dbReference>
<name>A0AB74DHY1_STRSA</name>
<evidence type="ECO:0000313" key="4">
    <source>
        <dbReference type="Proteomes" id="UP000273966"/>
    </source>
</evidence>
<keyword evidence="1" id="KW-0720">Serine protease</keyword>
<reference evidence="3 4" key="1">
    <citation type="submission" date="2018-11" db="EMBL/GenBank/DDBJ databases">
        <title>Species Designations Belie Phenotypic and Genotypic Heterogeneity in Oral Streptococci.</title>
        <authorList>
            <person name="Velsko I."/>
        </authorList>
    </citation>
    <scope>NUCLEOTIDE SEQUENCE [LARGE SCALE GENOMIC DNA]</scope>
    <source>
        <strain evidence="3 4">BCC16</strain>
    </source>
</reference>
<protein>
    <submittedName>
        <fullName evidence="3">Trypsin</fullName>
    </submittedName>
</protein>
<feature type="domain" description="Peptidase S1" evidence="2">
    <location>
        <begin position="25"/>
        <end position="187"/>
    </location>
</feature>
<dbReference type="InterPro" id="IPR043504">
    <property type="entry name" value="Peptidase_S1_PA_chymotrypsin"/>
</dbReference>
<dbReference type="RefSeq" id="WP_002906195.1">
    <property type="nucleotide sequence ID" value="NZ_CP071419.1"/>
</dbReference>
<accession>A0AB74DHY1</accession>
<keyword evidence="1" id="KW-0378">Hydrolase</keyword>
<dbReference type="EMBL" id="RJMT01000023">
    <property type="protein sequence ID" value="RSI27702.1"/>
    <property type="molecule type" value="Genomic_DNA"/>
</dbReference>
<gene>
    <name evidence="3" type="ORF">D8879_11685</name>
</gene>
<dbReference type="Pfam" id="PF00089">
    <property type="entry name" value="Trypsin"/>
    <property type="match status" value="1"/>
</dbReference>
<comment type="caution">
    <text evidence="3">The sequence shown here is derived from an EMBL/GenBank/DDBJ whole genome shotgun (WGS) entry which is preliminary data.</text>
</comment>
<evidence type="ECO:0000256" key="1">
    <source>
        <dbReference type="ARBA" id="ARBA00022825"/>
    </source>
</evidence>
<dbReference type="GO" id="GO:0006508">
    <property type="term" value="P:proteolysis"/>
    <property type="evidence" value="ECO:0007669"/>
    <property type="project" value="InterPro"/>
</dbReference>